<keyword evidence="4" id="KW-0547">Nucleotide-binding</keyword>
<dbReference type="EC" id="2.7.7.27" evidence="7"/>
<evidence type="ECO:0000256" key="1">
    <source>
        <dbReference type="ARBA" id="ARBA00010443"/>
    </source>
</evidence>
<comment type="caution">
    <text evidence="7">The sequence shown here is derived from an EMBL/GenBank/DDBJ whole genome shotgun (WGS) entry which is preliminary data.</text>
</comment>
<dbReference type="InterPro" id="IPR056818">
    <property type="entry name" value="GlmU/GlgC-like_hexapep"/>
</dbReference>
<dbReference type="EMBL" id="AOSK01000091">
    <property type="protein sequence ID" value="EYD75214.1"/>
    <property type="molecule type" value="Genomic_DNA"/>
</dbReference>
<name>A0A017HN51_9RHOB</name>
<dbReference type="RefSeq" id="WP_051520968.1">
    <property type="nucleotide sequence ID" value="NZ_KK088553.1"/>
</dbReference>
<evidence type="ECO:0000256" key="2">
    <source>
        <dbReference type="ARBA" id="ARBA00022679"/>
    </source>
</evidence>
<sequence>MARPDVPNLSRTLAVLLAGGEGTRLHELGALEAKPALPFAGRRLVDFAVASAVAAGVTRMAVALQHRPATLDRHLPGQWGRDIELLLRDGPRLGGFAGTAEALARCLETCGGPPPREVLVLPADQAQALDLRALIAAHRESGAPVTLAEPPFTGSSEILGPCVFEAGFLAEALRRDAEDEASTRDLWNDLLPLAAGRGDIATWQVPEGTYWRDIDTLDAFRDASLDFTRGAPPCPLPPAERAGPIDEDRQAIAIAAGGLTLTAPRFGARTPGRWTLLEDTIIMPGARVASGARLSRAIVAPGAIVPAGLVVGDDPAEDARWFRVTSGGTTLITAPMLAARAAERMRAQFGGRLAGLATPGHQ</sequence>
<feature type="domain" description="Nucleotidyl transferase" evidence="5">
    <location>
        <begin position="14"/>
        <end position="146"/>
    </location>
</feature>
<dbReference type="Pfam" id="PF00483">
    <property type="entry name" value="NTP_transferase"/>
    <property type="match status" value="1"/>
</dbReference>
<dbReference type="SUPFAM" id="SSF53448">
    <property type="entry name" value="Nucleotide-diphospho-sugar transferases"/>
    <property type="match status" value="1"/>
</dbReference>
<dbReference type="InterPro" id="IPR029044">
    <property type="entry name" value="Nucleotide-diphossugar_trans"/>
</dbReference>
<dbReference type="HOGENOM" id="CLU_029499_14_1_5"/>
<organism evidence="7 8">
    <name type="scientific">Rubellimicrobium mesophilum DSM 19309</name>
    <dbReference type="NCBI Taxonomy" id="442562"/>
    <lineage>
        <taxon>Bacteria</taxon>
        <taxon>Pseudomonadati</taxon>
        <taxon>Pseudomonadota</taxon>
        <taxon>Alphaproteobacteria</taxon>
        <taxon>Rhodobacterales</taxon>
        <taxon>Roseobacteraceae</taxon>
        <taxon>Rubellimicrobium</taxon>
    </lineage>
</organism>
<dbReference type="GO" id="GO:0008878">
    <property type="term" value="F:glucose-1-phosphate adenylyltransferase activity"/>
    <property type="evidence" value="ECO:0007669"/>
    <property type="project" value="UniProtKB-EC"/>
</dbReference>
<protein>
    <submittedName>
        <fullName evidence="7">Glucose-1-phosphate adenylyltransferase</fullName>
        <ecNumber evidence="7">2.7.7.27</ecNumber>
    </submittedName>
</protein>
<dbReference type="Gene3D" id="2.160.10.10">
    <property type="entry name" value="Hexapeptide repeat proteins"/>
    <property type="match status" value="1"/>
</dbReference>
<reference evidence="7 8" key="1">
    <citation type="submission" date="2013-02" db="EMBL/GenBank/DDBJ databases">
        <authorList>
            <person name="Fiebig A."/>
            <person name="Goeker M."/>
            <person name="Klenk H.-P.P."/>
        </authorList>
    </citation>
    <scope>NUCLEOTIDE SEQUENCE [LARGE SCALE GENOMIC DNA]</scope>
    <source>
        <strain evidence="7 8">DSM 19309</strain>
    </source>
</reference>
<dbReference type="AlphaFoldDB" id="A0A017HN51"/>
<dbReference type="Gene3D" id="3.90.550.10">
    <property type="entry name" value="Spore Coat Polysaccharide Biosynthesis Protein SpsA, Chain A"/>
    <property type="match status" value="2"/>
</dbReference>
<dbReference type="PANTHER" id="PTHR43523">
    <property type="entry name" value="GLUCOSE-1-PHOSPHATE ADENYLYLTRANSFERASE-RELATED"/>
    <property type="match status" value="1"/>
</dbReference>
<dbReference type="InterPro" id="IPR011831">
    <property type="entry name" value="ADP-Glc_PPase"/>
</dbReference>
<evidence type="ECO:0000256" key="4">
    <source>
        <dbReference type="ARBA" id="ARBA00022741"/>
    </source>
</evidence>
<keyword evidence="3 7" id="KW-0548">Nucleotidyltransferase</keyword>
<dbReference type="PANTHER" id="PTHR43523:SF12">
    <property type="entry name" value="GLUCOSE-1-PHOSPHATE ADENYLYLTRANSFERASE LARGE SUBUNIT 1, CHLOROPLASTIC-RELATED"/>
    <property type="match status" value="1"/>
</dbReference>
<feature type="domain" description="Glucose-1-phosphate adenylyltransferase/Bifunctional protein GlmU-like C-terminal hexapeptide" evidence="6">
    <location>
        <begin position="274"/>
        <end position="332"/>
    </location>
</feature>
<comment type="similarity">
    <text evidence="1">Belongs to the bacterial/plant glucose-1-phosphate adenylyltransferase family.</text>
</comment>
<dbReference type="InterPro" id="IPR005835">
    <property type="entry name" value="NTP_transferase_dom"/>
</dbReference>
<dbReference type="GO" id="GO:0000166">
    <property type="term" value="F:nucleotide binding"/>
    <property type="evidence" value="ECO:0007669"/>
    <property type="project" value="UniProtKB-KW"/>
</dbReference>
<evidence type="ECO:0000313" key="7">
    <source>
        <dbReference type="EMBL" id="EYD75214.1"/>
    </source>
</evidence>
<evidence type="ECO:0000313" key="8">
    <source>
        <dbReference type="Proteomes" id="UP000019666"/>
    </source>
</evidence>
<dbReference type="GO" id="GO:0005978">
    <property type="term" value="P:glycogen biosynthetic process"/>
    <property type="evidence" value="ECO:0007669"/>
    <property type="project" value="InterPro"/>
</dbReference>
<keyword evidence="2 7" id="KW-0808">Transferase</keyword>
<proteinExistence type="inferred from homology"/>
<dbReference type="STRING" id="442562.Rumeso_03310"/>
<evidence type="ECO:0000256" key="3">
    <source>
        <dbReference type="ARBA" id="ARBA00022695"/>
    </source>
</evidence>
<dbReference type="OrthoDB" id="9801810at2"/>
<gene>
    <name evidence="7" type="ORF">Rumeso_03310</name>
</gene>
<evidence type="ECO:0000259" key="5">
    <source>
        <dbReference type="Pfam" id="PF00483"/>
    </source>
</evidence>
<evidence type="ECO:0000259" key="6">
    <source>
        <dbReference type="Pfam" id="PF24894"/>
    </source>
</evidence>
<dbReference type="Proteomes" id="UP000019666">
    <property type="component" value="Unassembled WGS sequence"/>
</dbReference>
<dbReference type="Pfam" id="PF24894">
    <property type="entry name" value="Hexapep_GlmU"/>
    <property type="match status" value="1"/>
</dbReference>
<keyword evidence="8" id="KW-1185">Reference proteome</keyword>
<accession>A0A017HN51</accession>